<proteinExistence type="predicted"/>
<dbReference type="EMBL" id="CP016616">
    <property type="protein sequence ID" value="ANY77639.1"/>
    <property type="molecule type" value="Genomic_DNA"/>
</dbReference>
<dbReference type="NCBIfam" id="TIGR01414">
    <property type="entry name" value="autotrans_barl"/>
    <property type="match status" value="1"/>
</dbReference>
<dbReference type="InterPro" id="IPR043990">
    <property type="entry name" value="AC_1"/>
</dbReference>
<feature type="domain" description="Autotransporter" evidence="3">
    <location>
        <begin position="695"/>
        <end position="972"/>
    </location>
</feature>
<keyword evidence="2" id="KW-0732">Signal</keyword>
<dbReference type="SUPFAM" id="SSF103515">
    <property type="entry name" value="Autotransporter"/>
    <property type="match status" value="1"/>
</dbReference>
<feature type="chain" id="PRO_5008535953" description="Autotransporter domain-containing protein" evidence="2">
    <location>
        <begin position="28"/>
        <end position="972"/>
    </location>
</feature>
<dbReference type="SMART" id="SM00869">
    <property type="entry name" value="Autotransporter"/>
    <property type="match status" value="1"/>
</dbReference>
<dbReference type="InterPro" id="IPR011050">
    <property type="entry name" value="Pectin_lyase_fold/virulence"/>
</dbReference>
<feature type="compositionally biased region" description="Pro residues" evidence="1">
    <location>
        <begin position="612"/>
        <end position="647"/>
    </location>
</feature>
<evidence type="ECO:0000313" key="4">
    <source>
        <dbReference type="EMBL" id="ANY77639.1"/>
    </source>
</evidence>
<evidence type="ECO:0000256" key="1">
    <source>
        <dbReference type="SAM" id="MobiDB-lite"/>
    </source>
</evidence>
<dbReference type="SUPFAM" id="SSF51126">
    <property type="entry name" value="Pectin lyase-like"/>
    <property type="match status" value="1"/>
</dbReference>
<dbReference type="InterPro" id="IPR036709">
    <property type="entry name" value="Autotransporte_beta_dom_sf"/>
</dbReference>
<dbReference type="InterPro" id="IPR012332">
    <property type="entry name" value="Autotransporter_pectin_lyase_C"/>
</dbReference>
<dbReference type="GO" id="GO:0019867">
    <property type="term" value="C:outer membrane"/>
    <property type="evidence" value="ECO:0007669"/>
    <property type="project" value="InterPro"/>
</dbReference>
<evidence type="ECO:0000256" key="2">
    <source>
        <dbReference type="SAM" id="SignalP"/>
    </source>
</evidence>
<dbReference type="KEGG" id="moc:BB934_04815"/>
<dbReference type="Gene3D" id="2.40.128.130">
    <property type="entry name" value="Autotransporter beta-domain"/>
    <property type="match status" value="1"/>
</dbReference>
<feature type="signal peptide" evidence="2">
    <location>
        <begin position="1"/>
        <end position="27"/>
    </location>
</feature>
<dbReference type="InterPro" id="IPR005546">
    <property type="entry name" value="Autotransporte_beta"/>
</dbReference>
<organism evidence="4">
    <name type="scientific">Microvirga ossetica</name>
    <dbReference type="NCBI Taxonomy" id="1882682"/>
    <lineage>
        <taxon>Bacteria</taxon>
        <taxon>Pseudomonadati</taxon>
        <taxon>Pseudomonadota</taxon>
        <taxon>Alphaproteobacteria</taxon>
        <taxon>Hyphomicrobiales</taxon>
        <taxon>Methylobacteriaceae</taxon>
        <taxon>Microvirga</taxon>
    </lineage>
</organism>
<dbReference type="InterPro" id="IPR006315">
    <property type="entry name" value="OM_autotransptr_brl_dom"/>
</dbReference>
<dbReference type="RefSeq" id="WP_099508625.1">
    <property type="nucleotide sequence ID" value="NZ_CP016616.1"/>
</dbReference>
<dbReference type="OrthoDB" id="9808046at2"/>
<dbReference type="Gene3D" id="2.160.20.20">
    <property type="match status" value="1"/>
</dbReference>
<name>A0A1B2ECH7_9HYPH</name>
<dbReference type="Pfam" id="PF03797">
    <property type="entry name" value="Autotransporter"/>
    <property type="match status" value="1"/>
</dbReference>
<sequence>MMRQGLLFAVAYGILGFAMAMGQEAFAQTPCTVPPNSNNGVVQNGPPPCVVGDVTVGYGTAVTARSGADVTVNGAVTAHGYGTGVDANTNSLVIINNSVRTTVVGVTGPITASGLGLSASSSARIEANGIRLSNDGGGGAVALKADNGTIVARAITIDWPNGGGQSLIQSLNGGLIQFTPGSSISNANGGVPSALLADGIGSRIEAVGLITSMGSAGGITGAKAQNGGSITFSSASSISFTGGGGNTGVSVSGSGSVVSTDGLVITATNGGGNDVGVNADNGGRAVLTGGSINIAGAGGGERGLRATGTGSVIAATGTAITVTGRSGNAGVNALNGGRIETSGGSVSVANGAGGLLQSGSTTIMTGTNVTASGTDGIGFQFNNGGSNTLNYRGAAIQASGASFSVQGAIANIDLTNTTAVANNNTLLQTGNGGNTTYNARNSNLQGVVTTPAGSTSALSLTQGTVWTMTGNSKATSVANDASQIIYTAPLADPSLLASYKTLTVTNYVGRGGSVALNTYLGADGSPSDRLVIDGGSASGRSGLRIINNTGPGELTTGDGIRVVQAINDGTTAPAAFGLSGPVAAGPYEYLLFRGGVTPGNDDDWFLRNVAGPIPPEPPGPTPPDPTPPGPVPPDPIPPSPVPPGLSPVPPGPAPVPFYRPEAVVYAGLPGLARFIGLEILGTFHERQGEQSLLNKNGGFPIAWGRAFGSKTEFRRGGPLAPEFDGHLFGFQAGMDVGAAETWEGHRDHFGLFVGHAEADGDVRGFALGQRRLASGSVPMDATSLGLYWTHVGPGGWYLDSVLMHSWLDGEPRSNRGVGLDLEGHATTASVEGGYPIWLTDKISLEPQAQLIWQHVAFDPTQDRFSSVIFDADDAWTGRIGARLQGTFQDGTTTWRPYLKVNLWHGFDATDRTQFSNVILPASFGATSLEVGAGAVATLSETISLFAVADYTANVNGPHRQTIEGNLGIRVTW</sequence>
<dbReference type="Pfam" id="PF18883">
    <property type="entry name" value="AC_1"/>
    <property type="match status" value="1"/>
</dbReference>
<evidence type="ECO:0000259" key="3">
    <source>
        <dbReference type="PROSITE" id="PS51208"/>
    </source>
</evidence>
<feature type="region of interest" description="Disordered" evidence="1">
    <location>
        <begin position="607"/>
        <end position="647"/>
    </location>
</feature>
<protein>
    <recommendedName>
        <fullName evidence="3">Autotransporter domain-containing protein</fullName>
    </recommendedName>
</protein>
<accession>A0A1B2ECH7</accession>
<reference evidence="4" key="1">
    <citation type="submission" date="2016-07" db="EMBL/GenBank/DDBJ databases">
        <title>Microvirga ossetica sp. nov. a new species of rhizobia isolated from root nodules of the legume species Vicia alpestris Steven originated from North Ossetia region in the Caucasus.</title>
        <authorList>
            <person name="Safronova V.I."/>
            <person name="Kuznetsova I.G."/>
            <person name="Sazanova A.L."/>
            <person name="Belimov A."/>
            <person name="Andronov E."/>
            <person name="Osledkin Y.S."/>
            <person name="Onishchuk O.P."/>
            <person name="Kurchak O.N."/>
            <person name="Shaposhnikov A.I."/>
            <person name="Willems A."/>
            <person name="Tikhonovich I.A."/>
        </authorList>
    </citation>
    <scope>NUCLEOTIDE SEQUENCE [LARGE SCALE GENOMIC DNA]</scope>
    <source>
        <strain evidence="4">V5/3M</strain>
    </source>
</reference>
<dbReference type="AlphaFoldDB" id="A0A1B2ECH7"/>
<gene>
    <name evidence="4" type="ORF">BB934_04815</name>
</gene>
<dbReference type="PROSITE" id="PS51208">
    <property type="entry name" value="AUTOTRANSPORTER"/>
    <property type="match status" value="1"/>
</dbReference>
<dbReference type="CDD" id="cd01344">
    <property type="entry name" value="PL2_Passenger_AT"/>
    <property type="match status" value="1"/>
</dbReference>